<evidence type="ECO:0000256" key="1">
    <source>
        <dbReference type="SAM" id="SignalP"/>
    </source>
</evidence>
<feature type="signal peptide" evidence="1">
    <location>
        <begin position="1"/>
        <end position="20"/>
    </location>
</feature>
<proteinExistence type="predicted"/>
<reference evidence="2 3" key="1">
    <citation type="journal article" date="2018" name="Antonie Van Leeuwenhoek">
        <title>Larkinella terrae sp. nov., isolated from soil on Jeju Island, South Korea.</title>
        <authorList>
            <person name="Ten L.N."/>
            <person name="Jeon J."/>
            <person name="Park S.J."/>
            <person name="Park S."/>
            <person name="Lee S.Y."/>
            <person name="Kim M.K."/>
            <person name="Jung H.Y."/>
        </authorList>
    </citation>
    <scope>NUCLEOTIDE SEQUENCE [LARGE SCALE GENOMIC DNA]</scope>
    <source>
        <strain evidence="2 3">KCTC 52001</strain>
    </source>
</reference>
<feature type="chain" id="PRO_5029657927" description="Lipocalin-like domain-containing protein" evidence="1">
    <location>
        <begin position="21"/>
        <end position="182"/>
    </location>
</feature>
<keyword evidence="1" id="KW-0732">Signal</keyword>
<name>A0A7K0ETG2_9BACT</name>
<dbReference type="AlphaFoldDB" id="A0A7K0ETG2"/>
<evidence type="ECO:0000313" key="3">
    <source>
        <dbReference type="Proteomes" id="UP000441754"/>
    </source>
</evidence>
<dbReference type="PROSITE" id="PS51257">
    <property type="entry name" value="PROKAR_LIPOPROTEIN"/>
    <property type="match status" value="1"/>
</dbReference>
<organism evidence="2 3">
    <name type="scientific">Larkinella terrae</name>
    <dbReference type="NCBI Taxonomy" id="2025311"/>
    <lineage>
        <taxon>Bacteria</taxon>
        <taxon>Pseudomonadati</taxon>
        <taxon>Bacteroidota</taxon>
        <taxon>Cytophagia</taxon>
        <taxon>Cytophagales</taxon>
        <taxon>Spirosomataceae</taxon>
        <taxon>Larkinella</taxon>
    </lineage>
</organism>
<keyword evidence="3" id="KW-1185">Reference proteome</keyword>
<evidence type="ECO:0008006" key="4">
    <source>
        <dbReference type="Google" id="ProtNLM"/>
    </source>
</evidence>
<evidence type="ECO:0000313" key="2">
    <source>
        <dbReference type="EMBL" id="MRS65103.1"/>
    </source>
</evidence>
<accession>A0A7K0ETG2</accession>
<dbReference type="EMBL" id="WJXZ01000014">
    <property type="protein sequence ID" value="MRS65103.1"/>
    <property type="molecule type" value="Genomic_DNA"/>
</dbReference>
<protein>
    <recommendedName>
        <fullName evidence="4">Lipocalin-like domain-containing protein</fullName>
    </recommendedName>
</protein>
<comment type="caution">
    <text evidence="2">The sequence shown here is derived from an EMBL/GenBank/DDBJ whole genome shotgun (WGS) entry which is preliminary data.</text>
</comment>
<sequence length="182" mass="19531">MKCYLVVTGLLMTMLLGCSKSDNTVTPSNTADLLVRKWSINELNVKTDAKSYAIPATDGGTFFGDDNTATFKSDNTYTVVENGKSGNGGSWKLSTDNKTLSLTDIDNVTTVFTVNTLTSTAIELATKSVNVLKTNPTEEEQSIALAAMLLLFTIDKDNGGTIDFSKETDPKTVQLILKGKGI</sequence>
<gene>
    <name evidence="2" type="ORF">GJJ30_27645</name>
</gene>
<dbReference type="Proteomes" id="UP000441754">
    <property type="component" value="Unassembled WGS sequence"/>
</dbReference>